<dbReference type="RefSeq" id="WP_189551066.1">
    <property type="nucleotide sequence ID" value="NZ_BMTP01000006.1"/>
</dbReference>
<organism evidence="2 3">
    <name type="scientific">Streptomyces lavendofoliae</name>
    <dbReference type="NCBI Taxonomy" id="67314"/>
    <lineage>
        <taxon>Bacteria</taxon>
        <taxon>Bacillati</taxon>
        <taxon>Actinomycetota</taxon>
        <taxon>Actinomycetes</taxon>
        <taxon>Kitasatosporales</taxon>
        <taxon>Streptomycetaceae</taxon>
        <taxon>Streptomyces</taxon>
    </lineage>
</organism>
<reference evidence="2" key="2">
    <citation type="submission" date="2020-09" db="EMBL/GenBank/DDBJ databases">
        <authorList>
            <person name="Sun Q."/>
            <person name="Ohkuma M."/>
        </authorList>
    </citation>
    <scope>NUCLEOTIDE SEQUENCE</scope>
    <source>
        <strain evidence="2">JCM 4391</strain>
    </source>
</reference>
<gene>
    <name evidence="2" type="ORF">GCM10010274_27340</name>
</gene>
<evidence type="ECO:0000256" key="1">
    <source>
        <dbReference type="SAM" id="MobiDB-lite"/>
    </source>
</evidence>
<name>A0A918HYC5_9ACTN</name>
<evidence type="ECO:0000313" key="2">
    <source>
        <dbReference type="EMBL" id="GGU38490.1"/>
    </source>
</evidence>
<keyword evidence="3" id="KW-1185">Reference proteome</keyword>
<comment type="caution">
    <text evidence="2">The sequence shown here is derived from an EMBL/GenBank/DDBJ whole genome shotgun (WGS) entry which is preliminary data.</text>
</comment>
<feature type="region of interest" description="Disordered" evidence="1">
    <location>
        <begin position="129"/>
        <end position="151"/>
    </location>
</feature>
<evidence type="ECO:0000313" key="3">
    <source>
        <dbReference type="Proteomes" id="UP000636661"/>
    </source>
</evidence>
<dbReference type="AlphaFoldDB" id="A0A918HYC5"/>
<sequence>MDDTELTEGIDACAAPDRFVRLRLAAYDAAADAGISWALKAQRPRRAEIRIARELHQDIQAARAAWSTPETHDEPWPQLVRRLHSLLHISHLIRALLETGGTDDLDAELVQALRTAAVMCGGFDRPLTELEDSLRDPPRDDGPDRGTGRAADPGLLAVASRHALTALLLLDKQLLSKIAACESAAQ</sequence>
<accession>A0A918HYC5</accession>
<dbReference type="EMBL" id="BMTP01000006">
    <property type="protein sequence ID" value="GGU38490.1"/>
    <property type="molecule type" value="Genomic_DNA"/>
</dbReference>
<feature type="compositionally biased region" description="Basic and acidic residues" evidence="1">
    <location>
        <begin position="129"/>
        <end position="147"/>
    </location>
</feature>
<dbReference type="Proteomes" id="UP000636661">
    <property type="component" value="Unassembled WGS sequence"/>
</dbReference>
<reference evidence="2" key="1">
    <citation type="journal article" date="2014" name="Int. J. Syst. Evol. Microbiol.">
        <title>Complete genome sequence of Corynebacterium casei LMG S-19264T (=DSM 44701T), isolated from a smear-ripened cheese.</title>
        <authorList>
            <consortium name="US DOE Joint Genome Institute (JGI-PGF)"/>
            <person name="Walter F."/>
            <person name="Albersmeier A."/>
            <person name="Kalinowski J."/>
            <person name="Ruckert C."/>
        </authorList>
    </citation>
    <scope>NUCLEOTIDE SEQUENCE</scope>
    <source>
        <strain evidence="2">JCM 4391</strain>
    </source>
</reference>
<protein>
    <submittedName>
        <fullName evidence="2">Uncharacterized protein</fullName>
    </submittedName>
</protein>
<proteinExistence type="predicted"/>